<dbReference type="Proteomes" id="UP000199071">
    <property type="component" value="Unassembled WGS sequence"/>
</dbReference>
<protein>
    <submittedName>
        <fullName evidence="3">Uncharacterized protein</fullName>
    </submittedName>
</protein>
<feature type="signal peptide" evidence="2">
    <location>
        <begin position="1"/>
        <end position="19"/>
    </location>
</feature>
<gene>
    <name evidence="3" type="ORF">SAMN02982931_01990</name>
</gene>
<sequence>MRQILASAAAIAFPGVAMAHTALGEHAHPHAAGHPYLGIDVVLIVAAVAIAGGVVAYAYRRGLRSGR</sequence>
<keyword evidence="4" id="KW-1185">Reference proteome</keyword>
<organism evidence="3 4">
    <name type="scientific">Bauldia litoralis</name>
    <dbReference type="NCBI Taxonomy" id="665467"/>
    <lineage>
        <taxon>Bacteria</taxon>
        <taxon>Pseudomonadati</taxon>
        <taxon>Pseudomonadota</taxon>
        <taxon>Alphaproteobacteria</taxon>
        <taxon>Hyphomicrobiales</taxon>
        <taxon>Kaistiaceae</taxon>
        <taxon>Bauldia</taxon>
    </lineage>
</organism>
<dbReference type="EMBL" id="FMXQ01000003">
    <property type="protein sequence ID" value="SDB25521.1"/>
    <property type="molecule type" value="Genomic_DNA"/>
</dbReference>
<evidence type="ECO:0000256" key="2">
    <source>
        <dbReference type="SAM" id="SignalP"/>
    </source>
</evidence>
<feature type="transmembrane region" description="Helical" evidence="1">
    <location>
        <begin position="35"/>
        <end position="59"/>
    </location>
</feature>
<reference evidence="3 4" key="1">
    <citation type="submission" date="2016-10" db="EMBL/GenBank/DDBJ databases">
        <authorList>
            <person name="de Groot N.N."/>
        </authorList>
    </citation>
    <scope>NUCLEOTIDE SEQUENCE [LARGE SCALE GENOMIC DNA]</scope>
    <source>
        <strain evidence="3 4">ATCC 35022</strain>
    </source>
</reference>
<accession>A0A1G6BY07</accession>
<proteinExistence type="predicted"/>
<evidence type="ECO:0000313" key="3">
    <source>
        <dbReference type="EMBL" id="SDB25521.1"/>
    </source>
</evidence>
<evidence type="ECO:0000256" key="1">
    <source>
        <dbReference type="SAM" id="Phobius"/>
    </source>
</evidence>
<dbReference type="STRING" id="665467.SAMN02982931_01990"/>
<dbReference type="RefSeq" id="WP_090876246.1">
    <property type="nucleotide sequence ID" value="NZ_FMXQ01000003.1"/>
</dbReference>
<keyword evidence="1" id="KW-0812">Transmembrane</keyword>
<feature type="chain" id="PRO_5011602734" evidence="2">
    <location>
        <begin position="20"/>
        <end position="67"/>
    </location>
</feature>
<dbReference type="AlphaFoldDB" id="A0A1G6BY07"/>
<evidence type="ECO:0000313" key="4">
    <source>
        <dbReference type="Proteomes" id="UP000199071"/>
    </source>
</evidence>
<name>A0A1G6BY07_9HYPH</name>
<keyword evidence="1" id="KW-1133">Transmembrane helix</keyword>
<keyword evidence="2" id="KW-0732">Signal</keyword>
<keyword evidence="1" id="KW-0472">Membrane</keyword>